<accession>A0A8S8ZX04</accession>
<comment type="caution">
    <text evidence="2">The sequence shown here is derived from an EMBL/GenBank/DDBJ whole genome shotgun (WGS) entry which is preliminary data.</text>
</comment>
<evidence type="ECO:0000259" key="1">
    <source>
        <dbReference type="Pfam" id="PF06985"/>
    </source>
</evidence>
<proteinExistence type="predicted"/>
<dbReference type="EMBL" id="NMPR01000048">
    <property type="protein sequence ID" value="KAA8632782.1"/>
    <property type="molecule type" value="Genomic_DNA"/>
</dbReference>
<dbReference type="Proteomes" id="UP000433876">
    <property type="component" value="Unassembled WGS sequence"/>
</dbReference>
<evidence type="ECO:0000313" key="3">
    <source>
        <dbReference type="Proteomes" id="UP000433876"/>
    </source>
</evidence>
<protein>
    <recommendedName>
        <fullName evidence="1">Heterokaryon incompatibility domain-containing protein</fullName>
    </recommendedName>
</protein>
<evidence type="ECO:0000313" key="2">
    <source>
        <dbReference type="EMBL" id="KAA8632782.1"/>
    </source>
</evidence>
<dbReference type="PANTHER" id="PTHR24148:SF73">
    <property type="entry name" value="HET DOMAIN PROTEIN (AFU_ORTHOLOGUE AFUA_8G01020)"/>
    <property type="match status" value="1"/>
</dbReference>
<dbReference type="OMA" id="ESEIRCH"/>
<organism evidence="2 3">
    <name type="scientific">Sordaria macrospora</name>
    <dbReference type="NCBI Taxonomy" id="5147"/>
    <lineage>
        <taxon>Eukaryota</taxon>
        <taxon>Fungi</taxon>
        <taxon>Dikarya</taxon>
        <taxon>Ascomycota</taxon>
        <taxon>Pezizomycotina</taxon>
        <taxon>Sordariomycetes</taxon>
        <taxon>Sordariomycetidae</taxon>
        <taxon>Sordariales</taxon>
        <taxon>Sordariaceae</taxon>
        <taxon>Sordaria</taxon>
    </lineage>
</organism>
<dbReference type="AlphaFoldDB" id="A0A8S8ZX04"/>
<dbReference type="InterPro" id="IPR010730">
    <property type="entry name" value="HET"/>
</dbReference>
<dbReference type="VEuPathDB" id="FungiDB:SMAC_01029"/>
<dbReference type="Pfam" id="PF06985">
    <property type="entry name" value="HET"/>
    <property type="match status" value="1"/>
</dbReference>
<reference evidence="2 3" key="1">
    <citation type="submission" date="2017-07" db="EMBL/GenBank/DDBJ databases">
        <title>Genome sequence of the Sordaria macrospora wild type strain R19027.</title>
        <authorList>
            <person name="Nowrousian M."/>
            <person name="Teichert I."/>
            <person name="Kueck U."/>
        </authorList>
    </citation>
    <scope>NUCLEOTIDE SEQUENCE [LARGE SCALE GENOMIC DNA]</scope>
    <source>
        <strain evidence="2 3">R19027</strain>
        <tissue evidence="2">Mycelium</tissue>
    </source>
</reference>
<name>A0A8S8ZX04_SORMA</name>
<dbReference type="InterPro" id="IPR052895">
    <property type="entry name" value="HetReg/Transcr_Mod"/>
</dbReference>
<feature type="domain" description="Heterokaryon incompatibility" evidence="1">
    <location>
        <begin position="74"/>
        <end position="240"/>
    </location>
</feature>
<gene>
    <name evidence="2" type="ORF">SMACR_01029</name>
</gene>
<dbReference type="PANTHER" id="PTHR24148">
    <property type="entry name" value="ANKYRIN REPEAT DOMAIN-CONTAINING PROTEIN 39 HOMOLOG-RELATED"/>
    <property type="match status" value="1"/>
</dbReference>
<sequence length="282" mass="31199">MASGYSSLGVIRRASVAPPIPRCSALSPLRHQLPITGSSDLAHILELSPLDTSASTVVLRGRLITIRLDQTPGYAAVSYVWGLPEYTHSITLNDSYTLPITEILFGALRELSLDEANAGGLSLWIDQVCINQTDDSEKTSQVHMMSRIFSQARLVIGWLGPADSDSNEAMDLFRYFSLNSSEPEKATLGQALCRRLKLEWTTGQEDHSVNPLEYERNSAGLACVGLLYRPWFKRLWVIQELVLADKVQLRCGSATLSDSEFFRALKSPEWKARNSVGSLQSP</sequence>